<name>A0ABW0KUQ9_9BACT</name>
<feature type="domain" description="Erythromycin biosynthesis protein CIII-like C-terminal" evidence="1">
    <location>
        <begin position="109"/>
        <end position="210"/>
    </location>
</feature>
<evidence type="ECO:0000259" key="1">
    <source>
        <dbReference type="Pfam" id="PF06722"/>
    </source>
</evidence>
<organism evidence="2 3">
    <name type="scientific">Prosthecobacter fluviatilis</name>
    <dbReference type="NCBI Taxonomy" id="445931"/>
    <lineage>
        <taxon>Bacteria</taxon>
        <taxon>Pseudomonadati</taxon>
        <taxon>Verrucomicrobiota</taxon>
        <taxon>Verrucomicrobiia</taxon>
        <taxon>Verrucomicrobiales</taxon>
        <taxon>Verrucomicrobiaceae</taxon>
        <taxon>Prosthecobacter</taxon>
    </lineage>
</organism>
<dbReference type="Gene3D" id="3.40.50.2000">
    <property type="entry name" value="Glycogen Phosphorylase B"/>
    <property type="match status" value="1"/>
</dbReference>
<dbReference type="Pfam" id="PF06722">
    <property type="entry name" value="EryCIII-like_C"/>
    <property type="match status" value="1"/>
</dbReference>
<dbReference type="RefSeq" id="WP_377169225.1">
    <property type="nucleotide sequence ID" value="NZ_JBHSMQ010000006.1"/>
</dbReference>
<dbReference type="Proteomes" id="UP001596052">
    <property type="component" value="Unassembled WGS sequence"/>
</dbReference>
<keyword evidence="3" id="KW-1185">Reference proteome</keyword>
<proteinExistence type="predicted"/>
<dbReference type="InterPro" id="IPR010610">
    <property type="entry name" value="EryCIII-like_C"/>
</dbReference>
<protein>
    <submittedName>
        <fullName evidence="2">Glycosyltransferase</fullName>
    </submittedName>
</protein>
<reference evidence="3" key="1">
    <citation type="journal article" date="2019" name="Int. J. Syst. Evol. Microbiol.">
        <title>The Global Catalogue of Microorganisms (GCM) 10K type strain sequencing project: providing services to taxonomists for standard genome sequencing and annotation.</title>
        <authorList>
            <consortium name="The Broad Institute Genomics Platform"/>
            <consortium name="The Broad Institute Genome Sequencing Center for Infectious Disease"/>
            <person name="Wu L."/>
            <person name="Ma J."/>
        </authorList>
    </citation>
    <scope>NUCLEOTIDE SEQUENCE [LARGE SCALE GENOMIC DNA]</scope>
    <source>
        <strain evidence="3">CGMCC 4.1469</strain>
    </source>
</reference>
<dbReference type="SUPFAM" id="SSF53756">
    <property type="entry name" value="UDP-Glycosyltransferase/glycogen phosphorylase"/>
    <property type="match status" value="1"/>
</dbReference>
<dbReference type="PANTHER" id="PTHR48050:SF13">
    <property type="entry name" value="STEROL 3-BETA-GLUCOSYLTRANSFERASE UGT80A2"/>
    <property type="match status" value="1"/>
</dbReference>
<dbReference type="InterPro" id="IPR050426">
    <property type="entry name" value="Glycosyltransferase_28"/>
</dbReference>
<evidence type="ECO:0000313" key="3">
    <source>
        <dbReference type="Proteomes" id="UP001596052"/>
    </source>
</evidence>
<dbReference type="PANTHER" id="PTHR48050">
    <property type="entry name" value="STEROL 3-BETA-GLUCOSYLTRANSFERASE"/>
    <property type="match status" value="1"/>
</dbReference>
<gene>
    <name evidence="2" type="ORF">ACFQDI_17385</name>
</gene>
<evidence type="ECO:0000313" key="2">
    <source>
        <dbReference type="EMBL" id="MFC5456642.1"/>
    </source>
</evidence>
<comment type="caution">
    <text evidence="2">The sequence shown here is derived from an EMBL/GenBank/DDBJ whole genome shotgun (WGS) entry which is preliminary data.</text>
</comment>
<dbReference type="EMBL" id="JBHSMQ010000006">
    <property type="protein sequence ID" value="MFC5456642.1"/>
    <property type="molecule type" value="Genomic_DNA"/>
</dbReference>
<accession>A0ABW0KUQ9</accession>
<sequence length="235" mass="26383">MPPPRNLQRHWWLSPDGVLALFPGWYGKAQPDWPVNTLQWDFPLEDLAEERSMSPELVAFLAAGEKPVVFTPGTGNLHAREFFETALELCTRLGCRAVFVTRELGQVPGRLPDTVLAVKYAPFSTLLQHASVFVHHGGIGTTAQGFKAGVPQFIVFMGFDQPDNAERLERMGAGVGLDIRKFDCRRALPLLRKCLEDAAMRQKAADCTKRLMKNRPSTSALMEWLEQRMQPSNYS</sequence>